<feature type="non-terminal residue" evidence="4">
    <location>
        <position position="272"/>
    </location>
</feature>
<dbReference type="GO" id="GO:0001734">
    <property type="term" value="F:mRNA m(6)A methyltransferase activity"/>
    <property type="evidence" value="ECO:0007669"/>
    <property type="project" value="UniProtKB-ARBA"/>
</dbReference>
<dbReference type="InterPro" id="IPR007757">
    <property type="entry name" value="MT-A70-like"/>
</dbReference>
<dbReference type="AlphaFoldDB" id="X1S7L3"/>
<proteinExistence type="predicted"/>
<keyword evidence="3" id="KW-0949">S-adenosyl-L-methionine</keyword>
<keyword evidence="2" id="KW-0808">Transferase</keyword>
<evidence type="ECO:0000256" key="1">
    <source>
        <dbReference type="ARBA" id="ARBA00022603"/>
    </source>
</evidence>
<evidence type="ECO:0000256" key="2">
    <source>
        <dbReference type="ARBA" id="ARBA00022679"/>
    </source>
</evidence>
<dbReference type="GO" id="GO:0003676">
    <property type="term" value="F:nucleic acid binding"/>
    <property type="evidence" value="ECO:0007669"/>
    <property type="project" value="InterPro"/>
</dbReference>
<dbReference type="PANTHER" id="PTHR12829:SF7">
    <property type="entry name" value="N6-ADENOSINE-METHYLTRANSFERASE CATALYTIC SUBUNIT"/>
    <property type="match status" value="1"/>
</dbReference>
<dbReference type="PANTHER" id="PTHR12829">
    <property type="entry name" value="N6-ADENOSINE-METHYLTRANSFERASE"/>
    <property type="match status" value="1"/>
</dbReference>
<dbReference type="GO" id="GO:0032259">
    <property type="term" value="P:methylation"/>
    <property type="evidence" value="ECO:0007669"/>
    <property type="project" value="UniProtKB-KW"/>
</dbReference>
<feature type="non-terminal residue" evidence="4">
    <location>
        <position position="1"/>
    </location>
</feature>
<reference evidence="4" key="1">
    <citation type="journal article" date="2014" name="Front. Microbiol.">
        <title>High frequency of phylogenetically diverse reductive dehalogenase-homologous genes in deep subseafloor sedimentary metagenomes.</title>
        <authorList>
            <person name="Kawai M."/>
            <person name="Futagami T."/>
            <person name="Toyoda A."/>
            <person name="Takaki Y."/>
            <person name="Nishi S."/>
            <person name="Hori S."/>
            <person name="Arai W."/>
            <person name="Tsubouchi T."/>
            <person name="Morono Y."/>
            <person name="Uchiyama I."/>
            <person name="Ito T."/>
            <person name="Fujiyama A."/>
            <person name="Inagaki F."/>
            <person name="Takami H."/>
        </authorList>
    </citation>
    <scope>NUCLEOTIDE SEQUENCE</scope>
    <source>
        <strain evidence="4">Expedition CK06-06</strain>
    </source>
</reference>
<dbReference type="EMBL" id="BARW01020166">
    <property type="protein sequence ID" value="GAI89017.1"/>
    <property type="molecule type" value="Genomic_DNA"/>
</dbReference>
<dbReference type="Gene3D" id="3.40.50.150">
    <property type="entry name" value="Vaccinia Virus protein VP39"/>
    <property type="match status" value="1"/>
</dbReference>
<organism evidence="4">
    <name type="scientific">marine sediment metagenome</name>
    <dbReference type="NCBI Taxonomy" id="412755"/>
    <lineage>
        <taxon>unclassified sequences</taxon>
        <taxon>metagenomes</taxon>
        <taxon>ecological metagenomes</taxon>
    </lineage>
</organism>
<evidence type="ECO:0008006" key="5">
    <source>
        <dbReference type="Google" id="ProtNLM"/>
    </source>
</evidence>
<accession>X1S7L3</accession>
<keyword evidence="1" id="KW-0489">Methyltransferase</keyword>
<sequence>AEKMEGSQLIHLNQARQALALAKSIDEVKNIRDKAEALRAYAKQAGMSLEMQNECAEIKLRAERRAGEMLVENPDIHPGGNQAKSHDVILSDLGISRIQSHRWQLERSVPEEVFEKLVAETKAEAEELTSRGVLAIALKLRRQTQIQNIPDLPLGKYQVIYADPPWAYDNTGLGGSAESHYPTMSTDELAQLDVSSRAGDDAVLFLWVTSPFLPEGLELCQAWGFEYKTSFVWIKDRATYGKLGFYNYGQHEFLFAATKGSCLPQLGSLEPS</sequence>
<dbReference type="InterPro" id="IPR029063">
    <property type="entry name" value="SAM-dependent_MTases_sf"/>
</dbReference>
<gene>
    <name evidence="4" type="ORF">S12H4_34127</name>
</gene>
<dbReference type="PROSITE" id="PS00092">
    <property type="entry name" value="N6_MTASE"/>
    <property type="match status" value="1"/>
</dbReference>
<name>X1S7L3_9ZZZZ</name>
<dbReference type="Pfam" id="PF05063">
    <property type="entry name" value="MT-A70"/>
    <property type="match status" value="1"/>
</dbReference>
<protein>
    <recommendedName>
        <fullName evidence="5">DNA methylase N-4/N-6 domain-containing protein</fullName>
    </recommendedName>
</protein>
<comment type="caution">
    <text evidence="4">The sequence shown here is derived from an EMBL/GenBank/DDBJ whole genome shotgun (WGS) entry which is preliminary data.</text>
</comment>
<dbReference type="SUPFAM" id="SSF53335">
    <property type="entry name" value="S-adenosyl-L-methionine-dependent methyltransferases"/>
    <property type="match status" value="1"/>
</dbReference>
<evidence type="ECO:0000313" key="4">
    <source>
        <dbReference type="EMBL" id="GAI89017.1"/>
    </source>
</evidence>
<dbReference type="PROSITE" id="PS51143">
    <property type="entry name" value="MT_A70"/>
    <property type="match status" value="1"/>
</dbReference>
<dbReference type="InterPro" id="IPR002052">
    <property type="entry name" value="DNA_methylase_N6_adenine_CS"/>
</dbReference>
<evidence type="ECO:0000256" key="3">
    <source>
        <dbReference type="ARBA" id="ARBA00022691"/>
    </source>
</evidence>